<dbReference type="AlphaFoldDB" id="A0AAD5L3S0"/>
<gene>
    <name evidence="1" type="ORF">GHT06_009274</name>
</gene>
<reference evidence="1 2" key="1">
    <citation type="submission" date="2022-05" db="EMBL/GenBank/DDBJ databases">
        <title>A multi-omics perspective on studying reproductive biology in Daphnia sinensis.</title>
        <authorList>
            <person name="Jia J."/>
        </authorList>
    </citation>
    <scope>NUCLEOTIDE SEQUENCE [LARGE SCALE GENOMIC DNA]</scope>
    <source>
        <strain evidence="1 2">WSL</strain>
    </source>
</reference>
<evidence type="ECO:0000313" key="2">
    <source>
        <dbReference type="Proteomes" id="UP000820818"/>
    </source>
</evidence>
<accession>A0AAD5L3S0</accession>
<organism evidence="1 2">
    <name type="scientific">Daphnia sinensis</name>
    <dbReference type="NCBI Taxonomy" id="1820382"/>
    <lineage>
        <taxon>Eukaryota</taxon>
        <taxon>Metazoa</taxon>
        <taxon>Ecdysozoa</taxon>
        <taxon>Arthropoda</taxon>
        <taxon>Crustacea</taxon>
        <taxon>Branchiopoda</taxon>
        <taxon>Diplostraca</taxon>
        <taxon>Cladocera</taxon>
        <taxon>Anomopoda</taxon>
        <taxon>Daphniidae</taxon>
        <taxon>Daphnia</taxon>
        <taxon>Daphnia similis group</taxon>
    </lineage>
</organism>
<dbReference type="EMBL" id="WJBH02000001">
    <property type="protein sequence ID" value="KAI9565482.1"/>
    <property type="molecule type" value="Genomic_DNA"/>
</dbReference>
<sequence length="68" mass="7385">MAQASRISSRPSHPLLASPMIPSPATMIQNTRQANASAQYCALCSFFSTRLQSDWNSLLSSICFASSF</sequence>
<comment type="caution">
    <text evidence="1">The sequence shown here is derived from an EMBL/GenBank/DDBJ whole genome shotgun (WGS) entry which is preliminary data.</text>
</comment>
<dbReference type="Proteomes" id="UP000820818">
    <property type="component" value="Linkage Group LG1"/>
</dbReference>
<evidence type="ECO:0000313" key="1">
    <source>
        <dbReference type="EMBL" id="KAI9565482.1"/>
    </source>
</evidence>
<protein>
    <submittedName>
        <fullName evidence="1">Uncharacterized protein</fullName>
    </submittedName>
</protein>
<proteinExistence type="predicted"/>
<name>A0AAD5L3S0_9CRUS</name>
<keyword evidence="2" id="KW-1185">Reference proteome</keyword>